<accession>B2VZM9</accession>
<dbReference type="InParanoid" id="B2VZM9"/>
<reference evidence="2" key="1">
    <citation type="journal article" date="2013" name="G3 (Bethesda)">
        <title>Comparative genomics of a plant-pathogenic fungus, Pyrenophora tritici-repentis, reveals transduplication and the impact of repeat elements on pathogenicity and population divergence.</title>
        <authorList>
            <person name="Manning V.A."/>
            <person name="Pandelova I."/>
            <person name="Dhillon B."/>
            <person name="Wilhelm L.J."/>
            <person name="Goodwin S.B."/>
            <person name="Berlin A.M."/>
            <person name="Figueroa M."/>
            <person name="Freitag M."/>
            <person name="Hane J.K."/>
            <person name="Henrissat B."/>
            <person name="Holman W.H."/>
            <person name="Kodira C.D."/>
            <person name="Martin J."/>
            <person name="Oliver R.P."/>
            <person name="Robbertse B."/>
            <person name="Schackwitz W."/>
            <person name="Schwartz D.C."/>
            <person name="Spatafora J.W."/>
            <person name="Turgeon B.G."/>
            <person name="Yandava C."/>
            <person name="Young S."/>
            <person name="Zhou S."/>
            <person name="Zeng Q."/>
            <person name="Grigoriev I.V."/>
            <person name="Ma L.-J."/>
            <person name="Ciuffetti L.M."/>
        </authorList>
    </citation>
    <scope>NUCLEOTIDE SEQUENCE [LARGE SCALE GENOMIC DNA]</scope>
    <source>
        <strain evidence="2">Pt-1C-BFP</strain>
    </source>
</reference>
<gene>
    <name evidence="1" type="ORF">PTRG_02869</name>
</gene>
<organism evidence="1 2">
    <name type="scientific">Pyrenophora tritici-repentis (strain Pt-1C-BFP)</name>
    <name type="common">Wheat tan spot fungus</name>
    <name type="synonym">Drechslera tritici-repentis</name>
    <dbReference type="NCBI Taxonomy" id="426418"/>
    <lineage>
        <taxon>Eukaryota</taxon>
        <taxon>Fungi</taxon>
        <taxon>Dikarya</taxon>
        <taxon>Ascomycota</taxon>
        <taxon>Pezizomycotina</taxon>
        <taxon>Dothideomycetes</taxon>
        <taxon>Pleosporomycetidae</taxon>
        <taxon>Pleosporales</taxon>
        <taxon>Pleosporineae</taxon>
        <taxon>Pleosporaceae</taxon>
        <taxon>Pyrenophora</taxon>
    </lineage>
</organism>
<evidence type="ECO:0000313" key="1">
    <source>
        <dbReference type="EMBL" id="EDU45392.1"/>
    </source>
</evidence>
<protein>
    <submittedName>
        <fullName evidence="1">Uncharacterized protein</fullName>
    </submittedName>
</protein>
<dbReference type="EMBL" id="DS231616">
    <property type="protein sequence ID" value="EDU45392.1"/>
    <property type="molecule type" value="Genomic_DNA"/>
</dbReference>
<dbReference type="AlphaFoldDB" id="B2VZM9"/>
<dbReference type="HOGENOM" id="CLU_2414390_0_0_1"/>
<dbReference type="Proteomes" id="UP000001471">
    <property type="component" value="Unassembled WGS sequence"/>
</dbReference>
<proteinExistence type="predicted"/>
<name>B2VZM9_PYRTR</name>
<sequence>MFDVVLSSAYTFLIRQTWRNYRSSLMNAGIAQLRGYKGTHVYNDRWAITKAVVSTVHGLGAQGGTLSREFIWLDDRTASTMKVFQMLIGALY</sequence>
<evidence type="ECO:0000313" key="2">
    <source>
        <dbReference type="Proteomes" id="UP000001471"/>
    </source>
</evidence>